<proteinExistence type="predicted"/>
<evidence type="ECO:0000313" key="6">
    <source>
        <dbReference type="Proteomes" id="UP000217895"/>
    </source>
</evidence>
<accession>A0A1Z4JS25</accession>
<evidence type="ECO:0000256" key="1">
    <source>
        <dbReference type="ARBA" id="ARBA00022741"/>
    </source>
</evidence>
<dbReference type="InterPro" id="IPR024615">
    <property type="entry name" value="CRISPR-assoc_Cmr2_N"/>
</dbReference>
<dbReference type="GO" id="GO:0000166">
    <property type="term" value="F:nucleotide binding"/>
    <property type="evidence" value="ECO:0007669"/>
    <property type="project" value="UniProtKB-KW"/>
</dbReference>
<reference evidence="5 6" key="1">
    <citation type="submission" date="2017-06" db="EMBL/GenBank/DDBJ databases">
        <title>Genome sequencing of cyanobaciteial culture collection at National Institute for Environmental Studies (NIES).</title>
        <authorList>
            <person name="Hirose Y."/>
            <person name="Shimura Y."/>
            <person name="Fujisawa T."/>
            <person name="Nakamura Y."/>
            <person name="Kawachi M."/>
        </authorList>
    </citation>
    <scope>NUCLEOTIDE SEQUENCE [LARGE SCALE GENOMIC DNA]</scope>
    <source>
        <strain evidence="5 6">NIES-2135</strain>
        <plasmid evidence="6">Plasmid Plasmid2 dna</plasmid>
    </source>
</reference>
<sequence length="561" mass="65179">MLKLQDYVCNITENCFSTVMPIYTAISFAPVQGFIEKSRKLRDLFGASLILSYLSQSLANAADQTPELKVISPALIHVQEGMPNRILIQGLFPRNEVEKVLIQAWDKVLQPCREWIETNVPVHDLYHWDAEWLRWKQYTWEIFWGKGDDPSAAMNDLERRKLKRDWVGINWTGESSSLTGTDAIAWHRLGEVRDPKHLLSEAEKRELKEFYRQLAWVLDDPHQRCGKIVDAGVEPEGKFIAANERLSLPELIKRLVTLPKLAKKIGLEDLAEGFKDIYREPGYWTGWFMGDGDQIGNKLKDIVQRYGDEKLEVFSHKMRSWGQTFQDDSTQFPQGKGRVIYAGGDDFLGVIYSEQNQSGEPAPEQVKPIDALNWLMQLPDQWQTLKTELWHDLEIEHTYSVGFVWAGHSVPQRDILQHCREAEKQAKSLGRDRVTIRIVFNNGQFIQWTCPWSYLSILTKYQDREGRTWGDAKLNWTHLYSDWEQLKARHAIRLTETDQYHADSYLALQLFNFYFDDAGKAIQKNPQDKRWKYLVGSNSELAIVQWIDSLIQIGWQLCSNI</sequence>
<geneLocation type="plasmid" evidence="5">
    <name>plasmid2</name>
</geneLocation>
<dbReference type="EMBL" id="AP018205">
    <property type="protein sequence ID" value="BAY59565.1"/>
    <property type="molecule type" value="Genomic_DNA"/>
</dbReference>
<keyword evidence="5" id="KW-0614">Plasmid</keyword>
<dbReference type="Pfam" id="PF22335">
    <property type="entry name" value="Cas10-Cmr2_palm2"/>
    <property type="match status" value="1"/>
</dbReference>
<dbReference type="Gene3D" id="3.30.70.2220">
    <property type="entry name" value="CRISPR-Cas system, Cmr2 subunit, D1 domain, cysteine cluster"/>
    <property type="match status" value="1"/>
</dbReference>
<dbReference type="Proteomes" id="UP000217895">
    <property type="component" value="Plasmid Plasmid2 dna"/>
</dbReference>
<dbReference type="InterPro" id="IPR043128">
    <property type="entry name" value="Rev_trsase/Diguanyl_cyclase"/>
</dbReference>
<dbReference type="InterPro" id="IPR054767">
    <property type="entry name" value="Cas10-Cmr2_palm2"/>
</dbReference>
<evidence type="ECO:0000313" key="5">
    <source>
        <dbReference type="EMBL" id="BAY59565.1"/>
    </source>
</evidence>
<dbReference type="InterPro" id="IPR038242">
    <property type="entry name" value="Cmr2_N"/>
</dbReference>
<gene>
    <name evidence="5" type="ORF">NIES2135_64420</name>
</gene>
<name>A0A1Z4JS25_LEPBY</name>
<keyword evidence="2" id="KW-0051">Antiviral defense</keyword>
<evidence type="ECO:0000256" key="2">
    <source>
        <dbReference type="ARBA" id="ARBA00023118"/>
    </source>
</evidence>
<keyword evidence="6" id="KW-1185">Reference proteome</keyword>
<feature type="domain" description="CRISPR-associated protein Cmr2 N-terminal" evidence="3">
    <location>
        <begin position="24"/>
        <end position="76"/>
    </location>
</feature>
<evidence type="ECO:0000259" key="3">
    <source>
        <dbReference type="Pfam" id="PF12469"/>
    </source>
</evidence>
<protein>
    <submittedName>
        <fullName evidence="5">Uncharacterized protein</fullName>
    </submittedName>
</protein>
<dbReference type="Gene3D" id="3.30.70.270">
    <property type="match status" value="1"/>
</dbReference>
<feature type="domain" description="Cas10/Cmr2 second palm" evidence="4">
    <location>
        <begin position="287"/>
        <end position="434"/>
    </location>
</feature>
<keyword evidence="1" id="KW-0547">Nucleotide-binding</keyword>
<organism evidence="5 6">
    <name type="scientific">Leptolyngbya boryana NIES-2135</name>
    <dbReference type="NCBI Taxonomy" id="1973484"/>
    <lineage>
        <taxon>Bacteria</taxon>
        <taxon>Bacillati</taxon>
        <taxon>Cyanobacteriota</taxon>
        <taxon>Cyanophyceae</taxon>
        <taxon>Leptolyngbyales</taxon>
        <taxon>Leptolyngbyaceae</taxon>
        <taxon>Leptolyngbya group</taxon>
        <taxon>Leptolyngbya</taxon>
    </lineage>
</organism>
<dbReference type="AlphaFoldDB" id="A0A1Z4JS25"/>
<evidence type="ECO:0000259" key="4">
    <source>
        <dbReference type="Pfam" id="PF22335"/>
    </source>
</evidence>
<dbReference type="GO" id="GO:0051607">
    <property type="term" value="P:defense response to virus"/>
    <property type="evidence" value="ECO:0007669"/>
    <property type="project" value="UniProtKB-KW"/>
</dbReference>
<dbReference type="Pfam" id="PF12469">
    <property type="entry name" value="Cmr2_N"/>
    <property type="match status" value="1"/>
</dbReference>